<dbReference type="EnsemblPlants" id="Kaladp0011s0450.1.v1.1">
    <property type="protein sequence ID" value="Kaladp0011s0450.1.v1.1.CDS.1"/>
    <property type="gene ID" value="Kaladp0011s0450.v1.1"/>
</dbReference>
<dbReference type="Gramene" id="Kaladp0011s0450.1.v1.1">
    <property type="protein sequence ID" value="Kaladp0011s0450.1.v1.1.CDS.1"/>
    <property type="gene ID" value="Kaladp0011s0450.v1.1"/>
</dbReference>
<dbReference type="AlphaFoldDB" id="A0A7N0RGZ5"/>
<accession>A0A7N0RGZ5</accession>
<protein>
    <submittedName>
        <fullName evidence="1">Uncharacterized protein</fullName>
    </submittedName>
</protein>
<sequence>MLKWVMSDGNAGMRSKSCVTRMIYTIRIRRRSLLSYENHNGPRMQLRTRCCYPVLSCSTWLAYYSLMR</sequence>
<keyword evidence="2" id="KW-1185">Reference proteome</keyword>
<organism evidence="1 2">
    <name type="scientific">Kalanchoe fedtschenkoi</name>
    <name type="common">Lavender scallops</name>
    <name type="synonym">South American air plant</name>
    <dbReference type="NCBI Taxonomy" id="63787"/>
    <lineage>
        <taxon>Eukaryota</taxon>
        <taxon>Viridiplantae</taxon>
        <taxon>Streptophyta</taxon>
        <taxon>Embryophyta</taxon>
        <taxon>Tracheophyta</taxon>
        <taxon>Spermatophyta</taxon>
        <taxon>Magnoliopsida</taxon>
        <taxon>eudicotyledons</taxon>
        <taxon>Gunneridae</taxon>
        <taxon>Pentapetalae</taxon>
        <taxon>Saxifragales</taxon>
        <taxon>Crassulaceae</taxon>
        <taxon>Kalanchoe</taxon>
    </lineage>
</organism>
<proteinExistence type="predicted"/>
<name>A0A7N0RGZ5_KALFE</name>
<evidence type="ECO:0000313" key="1">
    <source>
        <dbReference type="EnsemblPlants" id="Kaladp0011s0450.1.v1.1.CDS.1"/>
    </source>
</evidence>
<dbReference type="Proteomes" id="UP000594263">
    <property type="component" value="Unplaced"/>
</dbReference>
<evidence type="ECO:0000313" key="2">
    <source>
        <dbReference type="Proteomes" id="UP000594263"/>
    </source>
</evidence>
<reference evidence="1" key="1">
    <citation type="submission" date="2021-01" db="UniProtKB">
        <authorList>
            <consortium name="EnsemblPlants"/>
        </authorList>
    </citation>
    <scope>IDENTIFICATION</scope>
</reference>